<feature type="transmembrane region" description="Helical" evidence="2">
    <location>
        <begin position="532"/>
        <end position="552"/>
    </location>
</feature>
<accession>A0ABP0C2I9</accession>
<organism evidence="4 5">
    <name type="scientific">Sporothrix bragantina</name>
    <dbReference type="NCBI Taxonomy" id="671064"/>
    <lineage>
        <taxon>Eukaryota</taxon>
        <taxon>Fungi</taxon>
        <taxon>Dikarya</taxon>
        <taxon>Ascomycota</taxon>
        <taxon>Pezizomycotina</taxon>
        <taxon>Sordariomycetes</taxon>
        <taxon>Sordariomycetidae</taxon>
        <taxon>Ophiostomatales</taxon>
        <taxon>Ophiostomataceae</taxon>
        <taxon>Sporothrix</taxon>
    </lineage>
</organism>
<name>A0ABP0C2I9_9PEZI</name>
<feature type="compositionally biased region" description="Polar residues" evidence="1">
    <location>
        <begin position="811"/>
        <end position="821"/>
    </location>
</feature>
<protein>
    <submittedName>
        <fullName evidence="4">Glycerol-3-phosphate/dihydroxyacetone phosphate acyltransferase</fullName>
    </submittedName>
</protein>
<dbReference type="SUPFAM" id="SSF69593">
    <property type="entry name" value="Glycerol-3-phosphate (1)-acyltransferase"/>
    <property type="match status" value="1"/>
</dbReference>
<dbReference type="InterPro" id="IPR002123">
    <property type="entry name" value="Plipid/glycerol_acylTrfase"/>
</dbReference>
<dbReference type="PANTHER" id="PTHR31605">
    <property type="entry name" value="GLYCEROL-3-PHOSPHATE O-ACYLTRANSFERASE 1"/>
    <property type="match status" value="1"/>
</dbReference>
<keyword evidence="4" id="KW-0012">Acyltransferase</keyword>
<keyword evidence="2" id="KW-0812">Transmembrane</keyword>
<keyword evidence="5" id="KW-1185">Reference proteome</keyword>
<keyword evidence="2" id="KW-1133">Transmembrane helix</keyword>
<evidence type="ECO:0000313" key="5">
    <source>
        <dbReference type="Proteomes" id="UP001642406"/>
    </source>
</evidence>
<evidence type="ECO:0000256" key="2">
    <source>
        <dbReference type="SAM" id="Phobius"/>
    </source>
</evidence>
<feature type="transmembrane region" description="Helical" evidence="2">
    <location>
        <begin position="572"/>
        <end position="593"/>
    </location>
</feature>
<feature type="compositionally biased region" description="Basic and acidic residues" evidence="1">
    <location>
        <begin position="37"/>
        <end position="48"/>
    </location>
</feature>
<evidence type="ECO:0000259" key="3">
    <source>
        <dbReference type="SMART" id="SM00563"/>
    </source>
</evidence>
<reference evidence="4 5" key="1">
    <citation type="submission" date="2024-01" db="EMBL/GenBank/DDBJ databases">
        <authorList>
            <person name="Allen C."/>
            <person name="Tagirdzhanova G."/>
        </authorList>
    </citation>
    <scope>NUCLEOTIDE SEQUENCE [LARGE SCALE GENOMIC DNA]</scope>
</reference>
<sequence length="838" mass="91606">MAQDDPSLAGAAAASAPDQSHGKENNEKAVAQTNDGDASKSDTPAKPEKELYPMSKWKYDTFLWTMSVLVDLFFREVHPRGSWKVPRQGPVLFVAAPHANQFVDALILQRTLRTESKRRVSLLVAQKSVHGFIGWASRQVGSVPVGRAQDSAKPVKGTIFLPDPLGDPTLLQGVGTDFEKDAEVNGMVFLPSVKGQSGSSVDIAKILGPDKLRLKRPFSGRTAIVQLTGRDASEIDEDGNFINKVAIEKEGGLVSGYKGTKFKLAPHIDQTKVYHAVFNRLRNGGCVGIFPEGGSHDRTGLLPLKAGVAIMALGTLADSPDCGLKIVPVGMNYFHAHKFRSRAVVEFGPPLEVPAELVAMYKAGQRRDAVAQLLDTVHNALSAVTVSTPDYDTLMLIQAARRLYNPTGKKLPLPVVVELNRRLAMGFDKYKNDERLLKVKTAVNDYNRQLRYLNIRDHQVNYARMPWWKVVALFIFRLSQLFVLSIAVLPGLLLFSPIFVATKLYSRRKAAEALAGSSVKIQGRDVMATWKLLVSMALAPLLYNFYCVLFVIKFGSDRLWGYVPAWAAEAPWWLVFLTGWIVFPAITFAALRFGEVGMDIVKSLRPLILCMNPSSSYNIQRLRERRAGLQKQVTDLINTLGPEMFPDFDQKRLVKMPLGSSGSSDDLVHTSSSAASLSPQGPPSPTAGTTPGPHVSYPATTKTGRKRTDSENSSSSAAGGPSGSASSTLYGRAIPRNESFSNIGQIGIFATRPSSRSRSRSRSSSSGGAFGSSGFPVSAFTTLDSKEGFDEATKKIRAAMRERGELRRRQSQTTHGFTLIQNDDEEESDDSENAKKNV</sequence>
<dbReference type="Proteomes" id="UP001642406">
    <property type="component" value="Unassembled WGS sequence"/>
</dbReference>
<proteinExistence type="predicted"/>
<dbReference type="EMBL" id="CAWUHC010000058">
    <property type="protein sequence ID" value="CAK7226209.1"/>
    <property type="molecule type" value="Genomic_DNA"/>
</dbReference>
<feature type="domain" description="Phospholipid/glycerol acyltransferase" evidence="3">
    <location>
        <begin position="92"/>
        <end position="334"/>
    </location>
</feature>
<feature type="transmembrane region" description="Helical" evidence="2">
    <location>
        <begin position="481"/>
        <end position="500"/>
    </location>
</feature>
<keyword evidence="2" id="KW-0472">Membrane</keyword>
<feature type="compositionally biased region" description="Low complexity" evidence="1">
    <location>
        <begin position="1"/>
        <end position="19"/>
    </location>
</feature>
<keyword evidence="4" id="KW-0808">Transferase</keyword>
<comment type="caution">
    <text evidence="4">The sequence shown here is derived from an EMBL/GenBank/DDBJ whole genome shotgun (WGS) entry which is preliminary data.</text>
</comment>
<feature type="region of interest" description="Disordered" evidence="1">
    <location>
        <begin position="659"/>
        <end position="729"/>
    </location>
</feature>
<dbReference type="InterPro" id="IPR052744">
    <property type="entry name" value="GPAT/DAPAT"/>
</dbReference>
<dbReference type="PANTHER" id="PTHR31605:SF0">
    <property type="entry name" value="GLYCEROL-3-PHOSPHATE O-ACYLTRANSFERASE 1"/>
    <property type="match status" value="1"/>
</dbReference>
<feature type="compositionally biased region" description="Polar residues" evidence="1">
    <location>
        <begin position="660"/>
        <end position="678"/>
    </location>
</feature>
<dbReference type="SMART" id="SM00563">
    <property type="entry name" value="PlsC"/>
    <property type="match status" value="1"/>
</dbReference>
<feature type="region of interest" description="Disordered" evidence="1">
    <location>
        <begin position="751"/>
        <end position="786"/>
    </location>
</feature>
<gene>
    <name evidence="4" type="primary">SCT1</name>
    <name evidence="4" type="ORF">SBRCBS47491_006153</name>
</gene>
<feature type="compositionally biased region" description="Acidic residues" evidence="1">
    <location>
        <begin position="822"/>
        <end position="831"/>
    </location>
</feature>
<feature type="region of interest" description="Disordered" evidence="1">
    <location>
        <begin position="800"/>
        <end position="838"/>
    </location>
</feature>
<feature type="region of interest" description="Disordered" evidence="1">
    <location>
        <begin position="1"/>
        <end position="48"/>
    </location>
</feature>
<evidence type="ECO:0000313" key="4">
    <source>
        <dbReference type="EMBL" id="CAK7226209.1"/>
    </source>
</evidence>
<evidence type="ECO:0000256" key="1">
    <source>
        <dbReference type="SAM" id="MobiDB-lite"/>
    </source>
</evidence>
<dbReference type="Pfam" id="PF01553">
    <property type="entry name" value="Acyltransferase"/>
    <property type="match status" value="1"/>
</dbReference>
<dbReference type="GO" id="GO:0016746">
    <property type="term" value="F:acyltransferase activity"/>
    <property type="evidence" value="ECO:0007669"/>
    <property type="project" value="UniProtKB-KW"/>
</dbReference>
<feature type="compositionally biased region" description="Low complexity" evidence="1">
    <location>
        <begin position="713"/>
        <end position="727"/>
    </location>
</feature>